<dbReference type="OrthoDB" id="616263at2759"/>
<dbReference type="EMBL" id="BGZK01000036">
    <property type="protein sequence ID" value="GBP09664.1"/>
    <property type="molecule type" value="Genomic_DNA"/>
</dbReference>
<organism evidence="1 2">
    <name type="scientific">Eumeta variegata</name>
    <name type="common">Bagworm moth</name>
    <name type="synonym">Eumeta japonica</name>
    <dbReference type="NCBI Taxonomy" id="151549"/>
    <lineage>
        <taxon>Eukaryota</taxon>
        <taxon>Metazoa</taxon>
        <taxon>Ecdysozoa</taxon>
        <taxon>Arthropoda</taxon>
        <taxon>Hexapoda</taxon>
        <taxon>Insecta</taxon>
        <taxon>Pterygota</taxon>
        <taxon>Neoptera</taxon>
        <taxon>Endopterygota</taxon>
        <taxon>Lepidoptera</taxon>
        <taxon>Glossata</taxon>
        <taxon>Ditrysia</taxon>
        <taxon>Tineoidea</taxon>
        <taxon>Psychidae</taxon>
        <taxon>Oiketicinae</taxon>
        <taxon>Eumeta</taxon>
    </lineage>
</organism>
<evidence type="ECO:0000313" key="1">
    <source>
        <dbReference type="EMBL" id="GBP09664.1"/>
    </source>
</evidence>
<evidence type="ECO:0008006" key="3">
    <source>
        <dbReference type="Google" id="ProtNLM"/>
    </source>
</evidence>
<dbReference type="Proteomes" id="UP000299102">
    <property type="component" value="Unassembled WGS sequence"/>
</dbReference>
<gene>
    <name evidence="1" type="ORF">EVAR_76638_1</name>
</gene>
<protein>
    <recommendedName>
        <fullName evidence="3">Mariner Mos1 transposase</fullName>
    </recommendedName>
</protein>
<reference evidence="1 2" key="1">
    <citation type="journal article" date="2019" name="Commun. Biol.">
        <title>The bagworm genome reveals a unique fibroin gene that provides high tensile strength.</title>
        <authorList>
            <person name="Kono N."/>
            <person name="Nakamura H."/>
            <person name="Ohtoshi R."/>
            <person name="Tomita M."/>
            <person name="Numata K."/>
            <person name="Arakawa K."/>
        </authorList>
    </citation>
    <scope>NUCLEOTIDE SEQUENCE [LARGE SCALE GENOMIC DNA]</scope>
</reference>
<accession>A0A4C1T6A8</accession>
<proteinExistence type="predicted"/>
<sequence>MKLKQEVEKIWPESINRKVVIFYPDNGKPHTYLATQQILRVWAIKHEELVPLKARPRRCRSDTAAALARADMTPYNLHTAASHVVYSIFPALPAAITEPVDFKIRIWLIPAAVNAHSAKTTL</sequence>
<comment type="caution">
    <text evidence="1">The sequence shown here is derived from an EMBL/GenBank/DDBJ whole genome shotgun (WGS) entry which is preliminary data.</text>
</comment>
<name>A0A4C1T6A8_EUMVA</name>
<keyword evidence="2" id="KW-1185">Reference proteome</keyword>
<dbReference type="AlphaFoldDB" id="A0A4C1T6A8"/>
<evidence type="ECO:0000313" key="2">
    <source>
        <dbReference type="Proteomes" id="UP000299102"/>
    </source>
</evidence>